<dbReference type="HOGENOM" id="CLU_094292_0_0_1"/>
<organism evidence="2">
    <name type="scientific">Melampsora larici-populina (strain 98AG31 / pathotype 3-4-7)</name>
    <name type="common">Poplar leaf rust fungus</name>
    <dbReference type="NCBI Taxonomy" id="747676"/>
    <lineage>
        <taxon>Eukaryota</taxon>
        <taxon>Fungi</taxon>
        <taxon>Dikarya</taxon>
        <taxon>Basidiomycota</taxon>
        <taxon>Pucciniomycotina</taxon>
        <taxon>Pucciniomycetes</taxon>
        <taxon>Pucciniales</taxon>
        <taxon>Melampsoraceae</taxon>
        <taxon>Melampsora</taxon>
    </lineage>
</organism>
<dbReference type="AlphaFoldDB" id="F4RKJ5"/>
<reference evidence="2" key="1">
    <citation type="journal article" date="2011" name="Proc. Natl. Acad. Sci. U.S.A.">
        <title>Obligate biotrophy features unraveled by the genomic analysis of rust fungi.</title>
        <authorList>
            <person name="Duplessis S."/>
            <person name="Cuomo C.A."/>
            <person name="Lin Y.-C."/>
            <person name="Aerts A."/>
            <person name="Tisserant E."/>
            <person name="Veneault-Fourrey C."/>
            <person name="Joly D.L."/>
            <person name="Hacquard S."/>
            <person name="Amselem J."/>
            <person name="Cantarel B.L."/>
            <person name="Chiu R."/>
            <person name="Coutinho P.M."/>
            <person name="Feau N."/>
            <person name="Field M."/>
            <person name="Frey P."/>
            <person name="Gelhaye E."/>
            <person name="Goldberg J."/>
            <person name="Grabherr M.G."/>
            <person name="Kodira C.D."/>
            <person name="Kohler A."/>
            <person name="Kuees U."/>
            <person name="Lindquist E.A."/>
            <person name="Lucas S.M."/>
            <person name="Mago R."/>
            <person name="Mauceli E."/>
            <person name="Morin E."/>
            <person name="Murat C."/>
            <person name="Pangilinan J.L."/>
            <person name="Park R."/>
            <person name="Pearson M."/>
            <person name="Quesneville H."/>
            <person name="Rouhier N."/>
            <person name="Sakthikumar S."/>
            <person name="Salamov A.A."/>
            <person name="Schmutz J."/>
            <person name="Selles B."/>
            <person name="Shapiro H."/>
            <person name="Tanguay P."/>
            <person name="Tuskan G.A."/>
            <person name="Henrissat B."/>
            <person name="Van de Peer Y."/>
            <person name="Rouze P."/>
            <person name="Ellis J.G."/>
            <person name="Dodds P.N."/>
            <person name="Schein J.E."/>
            <person name="Zhong S."/>
            <person name="Hamelin R.C."/>
            <person name="Grigoriev I.V."/>
            <person name="Szabo L.J."/>
            <person name="Martin F."/>
        </authorList>
    </citation>
    <scope>NUCLEOTIDE SEQUENCE [LARGE SCALE GENOMIC DNA]</scope>
    <source>
        <strain evidence="2">98AG31 / pathotype 3-4-7</strain>
    </source>
</reference>
<dbReference type="KEGG" id="mlr:MELLADRAFT_86041"/>
<keyword evidence="2" id="KW-1185">Reference proteome</keyword>
<dbReference type="VEuPathDB" id="FungiDB:MELLADRAFT_86041"/>
<sequence>MDWWGPMLGVAEFAGERLCGFLQKINTNGKVEQMAQTIMRRFCHLQRLMGKAPPEMSTIEKKSQRNVGAAFEVDPTTYECLLKYYQSQDNQWTDFRRLPYPENAQVLGPFVREVMTLEGRYGMRYSKKSPNNIVKLEAGGKITWGKVLHIIQLDDPADVVVMVQDLSEVVNETLRVVFRKLGITRVVEDSNIKFISARSVVASVPHRPLPAWAMGLQSPSLLLVGVESAVQEEGNSRAVNMDVVYVANTPGDDAMEID</sequence>
<dbReference type="Proteomes" id="UP000001072">
    <property type="component" value="Unassembled WGS sequence"/>
</dbReference>
<evidence type="ECO:0000313" key="2">
    <source>
        <dbReference type="Proteomes" id="UP000001072"/>
    </source>
</evidence>
<evidence type="ECO:0000313" key="1">
    <source>
        <dbReference type="EMBL" id="EGG07105.1"/>
    </source>
</evidence>
<dbReference type="EMBL" id="GL883105">
    <property type="protein sequence ID" value="EGG07105.1"/>
    <property type="molecule type" value="Genomic_DNA"/>
</dbReference>
<accession>F4RKJ5</accession>
<protein>
    <submittedName>
        <fullName evidence="1">Uncharacterized protein</fullName>
    </submittedName>
</protein>
<gene>
    <name evidence="1" type="ORF">MELLADRAFT_86041</name>
</gene>
<dbReference type="RefSeq" id="XP_007409547.1">
    <property type="nucleotide sequence ID" value="XM_007409485.1"/>
</dbReference>
<dbReference type="GeneID" id="18934058"/>
<name>F4RKJ5_MELLP</name>
<dbReference type="InParanoid" id="F4RKJ5"/>
<proteinExistence type="predicted"/>